<proteinExistence type="inferred from homology"/>
<evidence type="ECO:0000256" key="3">
    <source>
        <dbReference type="ARBA" id="ARBA00023134"/>
    </source>
</evidence>
<keyword evidence="3" id="KW-0342">GTP-binding</keyword>
<dbReference type="InterPro" id="IPR027417">
    <property type="entry name" value="P-loop_NTPase"/>
</dbReference>
<reference evidence="4 5" key="1">
    <citation type="submission" date="2012-10" db="EMBL/GenBank/DDBJ databases">
        <authorList>
            <person name="Zafar N."/>
            <person name="Inman J."/>
            <person name="Hall N."/>
            <person name="Lorenzi H."/>
            <person name="Caler E."/>
        </authorList>
    </citation>
    <scope>NUCLEOTIDE SEQUENCE [LARGE SCALE GENOMIC DNA]</scope>
    <source>
        <strain evidence="4 5">IP1</strain>
    </source>
</reference>
<gene>
    <name evidence="4" type="ORF">EIN_381590</name>
</gene>
<dbReference type="Proteomes" id="UP000014680">
    <property type="component" value="Unassembled WGS sequence"/>
</dbReference>
<dbReference type="Gene3D" id="3.40.50.300">
    <property type="entry name" value="P-loop containing nucleotide triphosphate hydrolases"/>
    <property type="match status" value="1"/>
</dbReference>
<accession>A0A0A1UAV3</accession>
<evidence type="ECO:0000313" key="5">
    <source>
        <dbReference type="Proteomes" id="UP000014680"/>
    </source>
</evidence>
<dbReference type="PANTHER" id="PTHR24071:SF0">
    <property type="entry name" value="GTP-BINDING NUCLEAR PROTEIN RAN"/>
    <property type="match status" value="1"/>
</dbReference>
<dbReference type="InterPro" id="IPR005225">
    <property type="entry name" value="Small_GTP-bd"/>
</dbReference>
<evidence type="ECO:0000256" key="2">
    <source>
        <dbReference type="ARBA" id="ARBA00022741"/>
    </source>
</evidence>
<dbReference type="VEuPathDB" id="AmoebaDB:EIN_381590"/>
<dbReference type="Pfam" id="PF08477">
    <property type="entry name" value="Roc"/>
    <property type="match status" value="1"/>
</dbReference>
<dbReference type="EMBL" id="KB206395">
    <property type="protein sequence ID" value="ELP92192.1"/>
    <property type="molecule type" value="Genomic_DNA"/>
</dbReference>
<dbReference type="RefSeq" id="XP_004258963.1">
    <property type="nucleotide sequence ID" value="XM_004258915.1"/>
</dbReference>
<dbReference type="PRINTS" id="PR00449">
    <property type="entry name" value="RASTRNSFRMNG"/>
</dbReference>
<dbReference type="InterPro" id="IPR002041">
    <property type="entry name" value="Ran_GTPase"/>
</dbReference>
<keyword evidence="5" id="KW-1185">Reference proteome</keyword>
<keyword evidence="2" id="KW-0547">Nucleotide-binding</keyword>
<dbReference type="AlphaFoldDB" id="A0A0A1UAV3"/>
<evidence type="ECO:0000256" key="1">
    <source>
        <dbReference type="ARBA" id="ARBA00010142"/>
    </source>
</evidence>
<dbReference type="GO" id="GO:0000054">
    <property type="term" value="P:ribosomal subunit export from nucleus"/>
    <property type="evidence" value="ECO:0007669"/>
    <property type="project" value="TreeGrafter"/>
</dbReference>
<dbReference type="SUPFAM" id="SSF52540">
    <property type="entry name" value="P-loop containing nucleoside triphosphate hydrolases"/>
    <property type="match status" value="1"/>
</dbReference>
<dbReference type="GO" id="GO:0005634">
    <property type="term" value="C:nucleus"/>
    <property type="evidence" value="ECO:0007669"/>
    <property type="project" value="TreeGrafter"/>
</dbReference>
<protein>
    <submittedName>
        <fullName evidence="4">GTP-binding nuclear protein Ran, putative</fullName>
    </submittedName>
</protein>
<dbReference type="GeneID" id="14891090"/>
<dbReference type="PANTHER" id="PTHR24071">
    <property type="entry name" value="RAN GTPASE"/>
    <property type="match status" value="1"/>
</dbReference>
<comment type="similarity">
    <text evidence="1">Belongs to the small GTPase superfamily. Rho family.</text>
</comment>
<dbReference type="GO" id="GO:0005525">
    <property type="term" value="F:GTP binding"/>
    <property type="evidence" value="ECO:0007669"/>
    <property type="project" value="UniProtKB-KW"/>
</dbReference>
<dbReference type="GO" id="GO:0005737">
    <property type="term" value="C:cytoplasm"/>
    <property type="evidence" value="ECO:0007669"/>
    <property type="project" value="TreeGrafter"/>
</dbReference>
<dbReference type="NCBIfam" id="TIGR00231">
    <property type="entry name" value="small_GTP"/>
    <property type="match status" value="1"/>
</dbReference>
<sequence>MSSRLTFNFKIGIVGDPFTGKTTFIHKLLTNYFEEEYYPTIGAVVEPIFLETSHGKMRLELWDIANELKQGFFASCYKKMDGFILMINASQKGAEKRALKWADFIMKKTRQNTPIVVIYNSFAEPSNENKKEYILNNEFHFSLKNTVYFQEPIRLLINMITQKRVVFSMYGLMLQNQYNECYNSISV</sequence>
<name>A0A0A1UAV3_ENTIV</name>
<dbReference type="GO" id="GO:0006606">
    <property type="term" value="P:protein import into nucleus"/>
    <property type="evidence" value="ECO:0007669"/>
    <property type="project" value="TreeGrafter"/>
</dbReference>
<dbReference type="GO" id="GO:0003924">
    <property type="term" value="F:GTPase activity"/>
    <property type="evidence" value="ECO:0007669"/>
    <property type="project" value="InterPro"/>
</dbReference>
<evidence type="ECO:0000313" key="4">
    <source>
        <dbReference type="EMBL" id="ELP92192.1"/>
    </source>
</evidence>
<dbReference type="KEGG" id="eiv:EIN_381590"/>
<organism evidence="4 5">
    <name type="scientific">Entamoeba invadens IP1</name>
    <dbReference type="NCBI Taxonomy" id="370355"/>
    <lineage>
        <taxon>Eukaryota</taxon>
        <taxon>Amoebozoa</taxon>
        <taxon>Evosea</taxon>
        <taxon>Archamoebae</taxon>
        <taxon>Mastigamoebida</taxon>
        <taxon>Entamoebidae</taxon>
        <taxon>Entamoeba</taxon>
    </lineage>
</organism>